<evidence type="ECO:0000313" key="7">
    <source>
        <dbReference type="EMBL" id="VDN66071.1"/>
    </source>
</evidence>
<evidence type="ECO:0000256" key="4">
    <source>
        <dbReference type="ARBA" id="ARBA00023136"/>
    </source>
</evidence>
<keyword evidence="5" id="KW-0807">Transducer</keyword>
<evidence type="ECO:0000256" key="1">
    <source>
        <dbReference type="ARBA" id="ARBA00004141"/>
    </source>
</evidence>
<dbReference type="EMBL" id="LR130779">
    <property type="protein sequence ID" value="VDN66071.1"/>
    <property type="molecule type" value="Genomic_DNA"/>
</dbReference>
<evidence type="ECO:0000256" key="2">
    <source>
        <dbReference type="ARBA" id="ARBA00022692"/>
    </source>
</evidence>
<feature type="region of interest" description="Disordered" evidence="6">
    <location>
        <begin position="72"/>
        <end position="101"/>
    </location>
</feature>
<organism evidence="7">
    <name type="scientific">Ectopseudomonas oleovorans</name>
    <name type="common">Pseudomonas oleovorans</name>
    <dbReference type="NCBI Taxonomy" id="301"/>
    <lineage>
        <taxon>Bacteria</taxon>
        <taxon>Pseudomonadati</taxon>
        <taxon>Pseudomonadota</taxon>
        <taxon>Gammaproteobacteria</taxon>
        <taxon>Pseudomonadales</taxon>
        <taxon>Pseudomonadaceae</taxon>
        <taxon>Ectopseudomonas</taxon>
    </lineage>
</organism>
<dbReference type="Gene3D" id="1.10.287.950">
    <property type="entry name" value="Methyl-accepting chemotaxis protein"/>
    <property type="match status" value="1"/>
</dbReference>
<evidence type="ECO:0000256" key="5">
    <source>
        <dbReference type="ARBA" id="ARBA00023224"/>
    </source>
</evidence>
<dbReference type="SUPFAM" id="SSF58104">
    <property type="entry name" value="Methyl-accepting chemotaxis protein (MCP) signaling domain"/>
    <property type="match status" value="1"/>
</dbReference>
<feature type="compositionally biased region" description="Pro residues" evidence="6">
    <location>
        <begin position="72"/>
        <end position="85"/>
    </location>
</feature>
<evidence type="ECO:0000256" key="6">
    <source>
        <dbReference type="SAM" id="MobiDB-lite"/>
    </source>
</evidence>
<accession>A0A653BBU0</accession>
<dbReference type="AlphaFoldDB" id="A0A653BBU0"/>
<protein>
    <submittedName>
        <fullName evidence="7">Methyl-accepting chemotaxis protein</fullName>
    </submittedName>
</protein>
<keyword evidence="2" id="KW-0812">Transmembrane</keyword>
<dbReference type="PANTHER" id="PTHR32089">
    <property type="entry name" value="METHYL-ACCEPTING CHEMOTAXIS PROTEIN MCPB"/>
    <property type="match status" value="1"/>
</dbReference>
<proteinExistence type="predicted"/>
<comment type="subcellular location">
    <subcellularLocation>
        <location evidence="1">Membrane</location>
        <topology evidence="1">Multi-pass membrane protein</topology>
    </subcellularLocation>
</comment>
<dbReference type="PROSITE" id="PS50111">
    <property type="entry name" value="CHEMOTAXIS_TRANSDUC_2"/>
    <property type="match status" value="1"/>
</dbReference>
<keyword evidence="4" id="KW-0472">Membrane</keyword>
<dbReference type="OrthoDB" id="9765653at2"/>
<dbReference type="GO" id="GO:0007165">
    <property type="term" value="P:signal transduction"/>
    <property type="evidence" value="ECO:0007669"/>
    <property type="project" value="UniProtKB-KW"/>
</dbReference>
<dbReference type="Pfam" id="PF00015">
    <property type="entry name" value="MCPsignal"/>
    <property type="match status" value="1"/>
</dbReference>
<dbReference type="InterPro" id="IPR004089">
    <property type="entry name" value="MCPsignal_dom"/>
</dbReference>
<name>A0A653BBU0_ECTOL</name>
<keyword evidence="3" id="KW-1133">Transmembrane helix</keyword>
<dbReference type="SMART" id="SM00283">
    <property type="entry name" value="MA"/>
    <property type="match status" value="1"/>
</dbReference>
<sequence>MNEKTDAPARNWQKPLAALLQATAALAAAGLLLLDSGLHGPLAALALAGVALAGLLYHRLPPILVELPPPAPAPAPPPAPEPEPPVLLAAPAPEPPSDPGLPLRAPLAKLLESILRTEQDMLFATELARAGGEKVQFSAASIQACEAAIRELAGYMGTIDQVFDELSQQSMRIGAIVGSIQDIAKQTNLLALNAAIEAARAGEHGRGFAVVADEVRHLAQRANESSGEIQQIAGSLQKSAQEARTGVEHIGQSTSTGLEKSAAALGAMAEMRAGAAVRLETVERIVRRLNEQRTLTQDMVELLG</sequence>
<evidence type="ECO:0000256" key="3">
    <source>
        <dbReference type="ARBA" id="ARBA00022989"/>
    </source>
</evidence>
<dbReference type="PANTHER" id="PTHR32089:SF119">
    <property type="entry name" value="METHYL-ACCEPTING CHEMOTAXIS PROTEIN CTPL"/>
    <property type="match status" value="1"/>
</dbReference>
<reference evidence="7" key="1">
    <citation type="submission" date="2018-11" db="EMBL/GenBank/DDBJ databases">
        <authorList>
            <consortium name="Genoscope - CEA"/>
            <person name="William W."/>
        </authorList>
    </citation>
    <scope>NUCLEOTIDE SEQUENCE [LARGE SCALE GENOMIC DNA]</scope>
    <source>
        <strain evidence="7">T9AD</strain>
    </source>
</reference>
<dbReference type="GO" id="GO:0016020">
    <property type="term" value="C:membrane"/>
    <property type="evidence" value="ECO:0007669"/>
    <property type="project" value="UniProtKB-SubCell"/>
</dbReference>
<gene>
    <name evidence="7" type="ORF">POT9AD_5096</name>
</gene>
<dbReference type="GO" id="GO:0006935">
    <property type="term" value="P:chemotaxis"/>
    <property type="evidence" value="ECO:0007669"/>
    <property type="project" value="UniProtKB-ARBA"/>
</dbReference>